<evidence type="ECO:0008006" key="3">
    <source>
        <dbReference type="Google" id="ProtNLM"/>
    </source>
</evidence>
<dbReference type="Proteomes" id="UP000266895">
    <property type="component" value="Chromosome"/>
</dbReference>
<accession>A0A448HEJ7</accession>
<evidence type="ECO:0000313" key="1">
    <source>
        <dbReference type="EMBL" id="VEG26441.1"/>
    </source>
</evidence>
<gene>
    <name evidence="1" type="ORF">NCTC11636_00527</name>
</gene>
<name>A0A448HEJ7_9ACTO</name>
<organism evidence="1 2">
    <name type="scientific">Actinomyces howellii</name>
    <dbReference type="NCBI Taxonomy" id="52771"/>
    <lineage>
        <taxon>Bacteria</taxon>
        <taxon>Bacillati</taxon>
        <taxon>Actinomycetota</taxon>
        <taxon>Actinomycetes</taxon>
        <taxon>Actinomycetales</taxon>
        <taxon>Actinomycetaceae</taxon>
        <taxon>Actinomyces</taxon>
    </lineage>
</organism>
<reference evidence="1 2" key="1">
    <citation type="submission" date="2018-12" db="EMBL/GenBank/DDBJ databases">
        <authorList>
            <consortium name="Pathogen Informatics"/>
        </authorList>
    </citation>
    <scope>NUCLEOTIDE SEQUENCE [LARGE SCALE GENOMIC DNA]</scope>
    <source>
        <strain evidence="1 2">NCTC11636</strain>
    </source>
</reference>
<protein>
    <recommendedName>
        <fullName evidence="3">Glycosyl transferase</fullName>
    </recommendedName>
</protein>
<dbReference type="KEGG" id="ahw:NCTC11636_00527"/>
<dbReference type="AlphaFoldDB" id="A0A448HEJ7"/>
<dbReference type="EMBL" id="LR134350">
    <property type="protein sequence ID" value="VEG26441.1"/>
    <property type="molecule type" value="Genomic_DNA"/>
</dbReference>
<sequence length="327" mass="37838">MNATRTSAARSHRAVSVKEATLTVLPRWGQTALRGAVHRWNSHLEPERYRAELQRWYRLTKGYDCDLESPRTMGEKIQWLKLYDSTPLKGRLADKYLVRDWVARRIGSEYLVDLLGVWDSPDLIDFRSLPDSFVLQATHGSGWNVIVTDRSTLDVERTRRRLATWLRRRASMAGGFQLHYDFCEPRIIGHPYMVDDSGGLRDYKFFTFDGQVQFALGIEGRFVRKTLGTYLPDWSRAPFDYGYNVEWAESIPRPTQLATMVALAEELGRGFPLARVDFYEVDGRVYFGEITFTDNNGLADFFPPSFDHEFSQRLSLPERKTFKGVLL</sequence>
<dbReference type="Pfam" id="PF14305">
    <property type="entry name" value="ATPgrasp_TupA"/>
    <property type="match status" value="1"/>
</dbReference>
<keyword evidence="2" id="KW-1185">Reference proteome</keyword>
<proteinExistence type="predicted"/>
<dbReference type="InterPro" id="IPR029465">
    <property type="entry name" value="ATPgrasp_TupA"/>
</dbReference>
<dbReference type="RefSeq" id="WP_232009843.1">
    <property type="nucleotide sequence ID" value="NZ_LR134350.1"/>
</dbReference>
<evidence type="ECO:0000313" key="2">
    <source>
        <dbReference type="Proteomes" id="UP000266895"/>
    </source>
</evidence>